<keyword evidence="2" id="KW-1185">Reference proteome</keyword>
<accession>A0ABY3CET7</accession>
<name>A0ABY3CET7_9FLAO</name>
<sequence length="286" mass="33220">MIVTREYNPNKDDIIYHYCDANAFHAICTNRRLRFNDLHSMNDYLEIHWGYSVWEKVAGKLIPEFGFEFIDYIDNKIHTNGFRGLVIGCCFSKDGDVLSQWRGYADDGKGYVIGFNAKELMGLPIRALEVLYDEEKQFQEIEKIVRALHEAEKKVKEKFSSDFNTMVHLLGYDLCSMKNPAFAEEKEVRLIHILDFERSGKFLKLKDYGGNYFGEEREGEKVQFRIKQDIPTPYIDLDFSNNDKINPIVEVLIGPKNDVMESSISIFMETIGLENVEIKKSSASYR</sequence>
<dbReference type="EMBL" id="VJZN01000048">
    <property type="protein sequence ID" value="TRX01656.1"/>
    <property type="molecule type" value="Genomic_DNA"/>
</dbReference>
<dbReference type="Pfam" id="PF11185">
    <property type="entry name" value="DUF2971"/>
    <property type="match status" value="1"/>
</dbReference>
<evidence type="ECO:0000313" key="1">
    <source>
        <dbReference type="EMBL" id="TRX01656.1"/>
    </source>
</evidence>
<dbReference type="Proteomes" id="UP000318528">
    <property type="component" value="Unassembled WGS sequence"/>
</dbReference>
<reference evidence="1 2" key="1">
    <citation type="submission" date="2019-07" db="EMBL/GenBank/DDBJ databases">
        <title>Novel species of Flavobacterium.</title>
        <authorList>
            <person name="Liu Q."/>
            <person name="Xin Y.-H."/>
        </authorList>
    </citation>
    <scope>NUCLEOTIDE SEQUENCE [LARGE SCALE GENOMIC DNA]</scope>
    <source>
        <strain evidence="1 2">GSP39</strain>
    </source>
</reference>
<gene>
    <name evidence="1" type="ORF">FNW12_16920</name>
</gene>
<proteinExistence type="predicted"/>
<organism evidence="1 2">
    <name type="scientific">Flavobacterium gawalongense</name>
    <dbReference type="NCBI Taxonomy" id="2594432"/>
    <lineage>
        <taxon>Bacteria</taxon>
        <taxon>Pseudomonadati</taxon>
        <taxon>Bacteroidota</taxon>
        <taxon>Flavobacteriia</taxon>
        <taxon>Flavobacteriales</taxon>
        <taxon>Flavobacteriaceae</taxon>
        <taxon>Flavobacterium</taxon>
    </lineage>
</organism>
<protein>
    <submittedName>
        <fullName evidence="1">DUF2971 domain-containing protein</fullName>
    </submittedName>
</protein>
<comment type="caution">
    <text evidence="1">The sequence shown here is derived from an EMBL/GenBank/DDBJ whole genome shotgun (WGS) entry which is preliminary data.</text>
</comment>
<dbReference type="RefSeq" id="WP_144070564.1">
    <property type="nucleotide sequence ID" value="NZ_VJZN01000048.1"/>
</dbReference>
<evidence type="ECO:0000313" key="2">
    <source>
        <dbReference type="Proteomes" id="UP000318528"/>
    </source>
</evidence>
<dbReference type="InterPro" id="IPR021352">
    <property type="entry name" value="DUF2971"/>
</dbReference>